<dbReference type="Proteomes" id="UP000316213">
    <property type="component" value="Unassembled WGS sequence"/>
</dbReference>
<evidence type="ECO:0000313" key="1">
    <source>
        <dbReference type="EMBL" id="TWT96417.1"/>
    </source>
</evidence>
<name>A0A5C6AAM9_9BACT</name>
<keyword evidence="2" id="KW-1185">Reference proteome</keyword>
<gene>
    <name evidence="1" type="ORF">Pla100_28970</name>
</gene>
<dbReference type="NCBIfam" id="TIGR00847">
    <property type="entry name" value="ccoS"/>
    <property type="match status" value="1"/>
</dbReference>
<dbReference type="Pfam" id="PF03597">
    <property type="entry name" value="FixS"/>
    <property type="match status" value="1"/>
</dbReference>
<dbReference type="AlphaFoldDB" id="A0A5C6AAM9"/>
<dbReference type="OrthoDB" id="9802763at2"/>
<proteinExistence type="predicted"/>
<organism evidence="1 2">
    <name type="scientific">Neorhodopirellula pilleata</name>
    <dbReference type="NCBI Taxonomy" id="2714738"/>
    <lineage>
        <taxon>Bacteria</taxon>
        <taxon>Pseudomonadati</taxon>
        <taxon>Planctomycetota</taxon>
        <taxon>Planctomycetia</taxon>
        <taxon>Pirellulales</taxon>
        <taxon>Pirellulaceae</taxon>
        <taxon>Neorhodopirellula</taxon>
    </lineage>
</organism>
<dbReference type="PANTHER" id="PTHR41532:SF1">
    <property type="entry name" value="FIXS PROTEIN"/>
    <property type="match status" value="1"/>
</dbReference>
<accession>A0A5C6AAM9</accession>
<sequence>MSVLFIALPIALLLGGGGMWACIVCIRAGQYDDLDTPAVRMLIDDQATPQVDDHDVN</sequence>
<dbReference type="EMBL" id="SJPM01000005">
    <property type="protein sequence ID" value="TWT96417.1"/>
    <property type="molecule type" value="Genomic_DNA"/>
</dbReference>
<comment type="caution">
    <text evidence="1">The sequence shown here is derived from an EMBL/GenBank/DDBJ whole genome shotgun (WGS) entry which is preliminary data.</text>
</comment>
<dbReference type="InterPro" id="IPR004714">
    <property type="entry name" value="Cyt_oxidase_maturation_cbb3"/>
</dbReference>
<protein>
    <submittedName>
        <fullName evidence="1">Cytochrome oxidase maturation protein cbb3-type</fullName>
    </submittedName>
</protein>
<dbReference type="PANTHER" id="PTHR41532">
    <property type="entry name" value="FIXS PROTEIN"/>
    <property type="match status" value="1"/>
</dbReference>
<dbReference type="RefSeq" id="WP_146578337.1">
    <property type="nucleotide sequence ID" value="NZ_SJPM01000005.1"/>
</dbReference>
<reference evidence="1 2" key="1">
    <citation type="submission" date="2019-02" db="EMBL/GenBank/DDBJ databases">
        <title>Deep-cultivation of Planctomycetes and their phenomic and genomic characterization uncovers novel biology.</title>
        <authorList>
            <person name="Wiegand S."/>
            <person name="Jogler M."/>
            <person name="Boedeker C."/>
            <person name="Pinto D."/>
            <person name="Vollmers J."/>
            <person name="Rivas-Marin E."/>
            <person name="Kohn T."/>
            <person name="Peeters S.H."/>
            <person name="Heuer A."/>
            <person name="Rast P."/>
            <person name="Oberbeckmann S."/>
            <person name="Bunk B."/>
            <person name="Jeske O."/>
            <person name="Meyerdierks A."/>
            <person name="Storesund J.E."/>
            <person name="Kallscheuer N."/>
            <person name="Luecker S."/>
            <person name="Lage O.M."/>
            <person name="Pohl T."/>
            <person name="Merkel B.J."/>
            <person name="Hornburger P."/>
            <person name="Mueller R.-W."/>
            <person name="Bruemmer F."/>
            <person name="Labrenz M."/>
            <person name="Spormann A.M."/>
            <person name="Op Den Camp H."/>
            <person name="Overmann J."/>
            <person name="Amann R."/>
            <person name="Jetten M.S.M."/>
            <person name="Mascher T."/>
            <person name="Medema M.H."/>
            <person name="Devos D.P."/>
            <person name="Kaster A.-K."/>
            <person name="Ovreas L."/>
            <person name="Rohde M."/>
            <person name="Galperin M.Y."/>
            <person name="Jogler C."/>
        </authorList>
    </citation>
    <scope>NUCLEOTIDE SEQUENCE [LARGE SCALE GENOMIC DNA]</scope>
    <source>
        <strain evidence="1 2">Pla100</strain>
    </source>
</reference>
<evidence type="ECO:0000313" key="2">
    <source>
        <dbReference type="Proteomes" id="UP000316213"/>
    </source>
</evidence>